<evidence type="ECO:0000313" key="1">
    <source>
        <dbReference type="EMBL" id="KAF9453414.1"/>
    </source>
</evidence>
<gene>
    <name evidence="1" type="ORF">P691DRAFT_800678</name>
</gene>
<proteinExistence type="predicted"/>
<dbReference type="AlphaFoldDB" id="A0A9P6C9Q4"/>
<keyword evidence="2" id="KW-1185">Reference proteome</keyword>
<dbReference type="OrthoDB" id="3039255at2759"/>
<comment type="caution">
    <text evidence="1">The sequence shown here is derived from an EMBL/GenBank/DDBJ whole genome shotgun (WGS) entry which is preliminary data.</text>
</comment>
<evidence type="ECO:0000313" key="2">
    <source>
        <dbReference type="Proteomes" id="UP000807342"/>
    </source>
</evidence>
<name>A0A9P6C9Q4_9AGAR</name>
<dbReference type="Proteomes" id="UP000807342">
    <property type="component" value="Unassembled WGS sequence"/>
</dbReference>
<reference evidence="1" key="1">
    <citation type="submission" date="2020-11" db="EMBL/GenBank/DDBJ databases">
        <authorList>
            <consortium name="DOE Joint Genome Institute"/>
            <person name="Ahrendt S."/>
            <person name="Riley R."/>
            <person name="Andreopoulos W."/>
            <person name="Labutti K."/>
            <person name="Pangilinan J."/>
            <person name="Ruiz-Duenas F.J."/>
            <person name="Barrasa J.M."/>
            <person name="Sanchez-Garcia M."/>
            <person name="Camarero S."/>
            <person name="Miyauchi S."/>
            <person name="Serrano A."/>
            <person name="Linde D."/>
            <person name="Babiker R."/>
            <person name="Drula E."/>
            <person name="Ayuso-Fernandez I."/>
            <person name="Pacheco R."/>
            <person name="Padilla G."/>
            <person name="Ferreira P."/>
            <person name="Barriuso J."/>
            <person name="Kellner H."/>
            <person name="Castanera R."/>
            <person name="Alfaro M."/>
            <person name="Ramirez L."/>
            <person name="Pisabarro A.G."/>
            <person name="Kuo A."/>
            <person name="Tritt A."/>
            <person name="Lipzen A."/>
            <person name="He G."/>
            <person name="Yan M."/>
            <person name="Ng V."/>
            <person name="Cullen D."/>
            <person name="Martin F."/>
            <person name="Rosso M.-N."/>
            <person name="Henrissat B."/>
            <person name="Hibbett D."/>
            <person name="Martinez A.T."/>
            <person name="Grigoriev I.V."/>
        </authorList>
    </citation>
    <scope>NUCLEOTIDE SEQUENCE</scope>
    <source>
        <strain evidence="1">MF-IS2</strain>
    </source>
</reference>
<evidence type="ECO:0008006" key="3">
    <source>
        <dbReference type="Google" id="ProtNLM"/>
    </source>
</evidence>
<protein>
    <recommendedName>
        <fullName evidence="3">F-box domain-containing protein</fullName>
    </recommendedName>
</protein>
<sequence length="588" mass="66894">MTTTKLQKDVTRATLPCLPHEIWQLIIRYLPHEARWQVRAVTQMIYGIVMDELFGWMKIMHLGGLETEKNIRFLTAPSIAKRVHHLTIHNQVCLAPALSLKERLQRRFYESYGHWIKRGSHSRRLRCSPQSLLDSIAKLDGLYTVEVVFSSGVWTTVSPEWKPYVIGLGYLRCALRMSGATITRLSLSIPVVALGHFLDGTRRTMGCPDWSPGHAGEIVLPNLEDLILILRQTAEPNLMQDAVKQIYEVSIPEFISKHKMLTTLTIEDIQYAADPAHPSPYLPLAPIFRALSSEPHSATLSQLRSFSITHPVIAWNVTDDTVAAELEALSNFLQRYASQLTTLRLDLQAYFLPLPRSYTLPHPRKWFSNELYSVPFKCLQTLDISMLFYPFANYGDTAVSYSLGQYLRPLLESGLKVLRVRDYIFTSLDQVKTLLNASAAEGNGGLVELDITVRHLSPWLLDLLAGRFPTLEVLGLTFEVFTHEKVPTDGPQSVWEDTESASIPFQKLMESRDYTSDWPKLQLLHLYAYGDYKYSHISRYRAIIGAFPTTVRYRIGGCEIENYEWDWRGDIARSGAVQANNITGHLVQ</sequence>
<organism evidence="1 2">
    <name type="scientific">Macrolepiota fuliginosa MF-IS2</name>
    <dbReference type="NCBI Taxonomy" id="1400762"/>
    <lineage>
        <taxon>Eukaryota</taxon>
        <taxon>Fungi</taxon>
        <taxon>Dikarya</taxon>
        <taxon>Basidiomycota</taxon>
        <taxon>Agaricomycotina</taxon>
        <taxon>Agaricomycetes</taxon>
        <taxon>Agaricomycetidae</taxon>
        <taxon>Agaricales</taxon>
        <taxon>Agaricineae</taxon>
        <taxon>Agaricaceae</taxon>
        <taxon>Macrolepiota</taxon>
    </lineage>
</organism>
<dbReference type="EMBL" id="MU151061">
    <property type="protein sequence ID" value="KAF9453414.1"/>
    <property type="molecule type" value="Genomic_DNA"/>
</dbReference>
<accession>A0A9P6C9Q4</accession>